<dbReference type="GO" id="GO:0044780">
    <property type="term" value="P:bacterial-type flagellum assembly"/>
    <property type="evidence" value="ECO:0007669"/>
    <property type="project" value="InterPro"/>
</dbReference>
<comment type="caution">
    <text evidence="6">The sequence shown here is derived from an EMBL/GenBank/DDBJ whole genome shotgun (WGS) entry which is preliminary data.</text>
</comment>
<dbReference type="AlphaFoldDB" id="A0A6I2L7F1"/>
<keyword evidence="2 4" id="KW-0732">Signal</keyword>
<evidence type="ECO:0000313" key="6">
    <source>
        <dbReference type="EMBL" id="MRW94165.1"/>
    </source>
</evidence>
<evidence type="ECO:0000256" key="4">
    <source>
        <dbReference type="SAM" id="SignalP"/>
    </source>
</evidence>
<dbReference type="RefSeq" id="WP_154383033.1">
    <property type="nucleotide sequence ID" value="NZ_WKJK01000023.1"/>
</dbReference>
<dbReference type="InterPro" id="IPR039246">
    <property type="entry name" value="Flagellar_FlgA"/>
</dbReference>
<evidence type="ECO:0000256" key="2">
    <source>
        <dbReference type="ARBA" id="ARBA00022729"/>
    </source>
</evidence>
<protein>
    <submittedName>
        <fullName evidence="6">Flagellar basal body P-ring formation protein FlgA</fullName>
    </submittedName>
</protein>
<dbReference type="Gene3D" id="2.30.30.760">
    <property type="match status" value="1"/>
</dbReference>
<sequence>MRIWGLLMLLVSSQVCADQIVLDLRAEVLLHQPRATLADVAVVTAADPDLQQAFASVVVSSAPLAGYVEQRSRAELELALRGQALALGHSIVWRGATAVRLRTEVQQLDNAVLLEVARDALLQALGNEGRVEVVLATPLPAMAAPTGALSYQARLLDASRLRARMAVRVEVMVQGTLYRSVIVPLAVRAYRRVYVAQRMLAAGNQVVAGDVIEREQDIAPLGQSPVPVGALHDGARLRQSVEAGQVLGAQHLVADGALLRGDRVHLRMMAAGIAVETMAVAQADAAAGQLVRVKPERSNETVLARVITPALVRIEE</sequence>
<dbReference type="EMBL" id="WKJK01000023">
    <property type="protein sequence ID" value="MRW94165.1"/>
    <property type="molecule type" value="Genomic_DNA"/>
</dbReference>
<keyword evidence="6" id="KW-0966">Cell projection</keyword>
<dbReference type="InterPro" id="IPR017585">
    <property type="entry name" value="SAF_FlgA"/>
</dbReference>
<dbReference type="PANTHER" id="PTHR36307:SF1">
    <property type="entry name" value="FLAGELLA BASAL BODY P-RING FORMATION PROTEIN FLGA"/>
    <property type="match status" value="1"/>
</dbReference>
<evidence type="ECO:0000256" key="1">
    <source>
        <dbReference type="ARBA" id="ARBA00004418"/>
    </source>
</evidence>
<gene>
    <name evidence="6" type="primary">flgA</name>
    <name evidence="6" type="ORF">GJ699_29750</name>
</gene>
<dbReference type="SMART" id="SM00858">
    <property type="entry name" value="SAF"/>
    <property type="match status" value="1"/>
</dbReference>
<feature type="chain" id="PRO_5026124946" evidence="4">
    <location>
        <begin position="18"/>
        <end position="316"/>
    </location>
</feature>
<name>A0A6I2L7F1_9BURK</name>
<evidence type="ECO:0000313" key="7">
    <source>
        <dbReference type="Proteomes" id="UP000433309"/>
    </source>
</evidence>
<keyword evidence="6" id="KW-0969">Cilium</keyword>
<organism evidence="6 7">
    <name type="scientific">Duganella guangzhouensis</name>
    <dbReference type="NCBI Taxonomy" id="2666084"/>
    <lineage>
        <taxon>Bacteria</taxon>
        <taxon>Pseudomonadati</taxon>
        <taxon>Pseudomonadota</taxon>
        <taxon>Betaproteobacteria</taxon>
        <taxon>Burkholderiales</taxon>
        <taxon>Oxalobacteraceae</taxon>
        <taxon>Telluria group</taxon>
        <taxon>Duganella</taxon>
    </lineage>
</organism>
<feature type="signal peptide" evidence="4">
    <location>
        <begin position="1"/>
        <end position="17"/>
    </location>
</feature>
<keyword evidence="3" id="KW-0574">Periplasm</keyword>
<dbReference type="PANTHER" id="PTHR36307">
    <property type="entry name" value="FLAGELLA BASAL BODY P-RING FORMATION PROTEIN FLGA"/>
    <property type="match status" value="1"/>
</dbReference>
<dbReference type="NCBIfam" id="TIGR03170">
    <property type="entry name" value="flgA_cterm"/>
    <property type="match status" value="1"/>
</dbReference>
<dbReference type="GO" id="GO:0042597">
    <property type="term" value="C:periplasmic space"/>
    <property type="evidence" value="ECO:0007669"/>
    <property type="project" value="UniProtKB-SubCell"/>
</dbReference>
<evidence type="ECO:0000256" key="3">
    <source>
        <dbReference type="ARBA" id="ARBA00022764"/>
    </source>
</evidence>
<accession>A0A6I2L7F1</accession>
<comment type="subcellular location">
    <subcellularLocation>
        <location evidence="1">Periplasm</location>
    </subcellularLocation>
</comment>
<dbReference type="Proteomes" id="UP000433309">
    <property type="component" value="Unassembled WGS sequence"/>
</dbReference>
<keyword evidence="6" id="KW-0282">Flagellum</keyword>
<evidence type="ECO:0000259" key="5">
    <source>
        <dbReference type="SMART" id="SM00858"/>
    </source>
</evidence>
<proteinExistence type="predicted"/>
<reference evidence="6 7" key="1">
    <citation type="submission" date="2019-11" db="EMBL/GenBank/DDBJ databases">
        <title>Novel species isolated from a subtropical stream in China.</title>
        <authorList>
            <person name="Lu H."/>
        </authorList>
    </citation>
    <scope>NUCLEOTIDE SEQUENCE [LARGE SCALE GENOMIC DNA]</scope>
    <source>
        <strain evidence="6 7">FT80W</strain>
    </source>
</reference>
<dbReference type="Pfam" id="PF13144">
    <property type="entry name" value="ChapFlgA"/>
    <property type="match status" value="1"/>
</dbReference>
<dbReference type="InterPro" id="IPR013974">
    <property type="entry name" value="SAF"/>
</dbReference>
<feature type="domain" description="SAF" evidence="5">
    <location>
        <begin position="191"/>
        <end position="253"/>
    </location>
</feature>
<keyword evidence="7" id="KW-1185">Reference proteome</keyword>